<dbReference type="GO" id="GO:2000641">
    <property type="term" value="P:regulation of early endosome to late endosome transport"/>
    <property type="evidence" value="ECO:0007669"/>
    <property type="project" value="InterPro"/>
</dbReference>
<gene>
    <name evidence="1" type="ORF">NP493_1017g02008</name>
</gene>
<dbReference type="EMBL" id="JAODUO010001016">
    <property type="protein sequence ID" value="KAK2171869.1"/>
    <property type="molecule type" value="Genomic_DNA"/>
</dbReference>
<proteinExistence type="predicted"/>
<comment type="caution">
    <text evidence="1">The sequence shown here is derived from an EMBL/GenBank/DDBJ whole genome shotgun (WGS) entry which is preliminary data.</text>
</comment>
<dbReference type="GO" id="GO:0007032">
    <property type="term" value="P:endosome organization"/>
    <property type="evidence" value="ECO:0007669"/>
    <property type="project" value="InterPro"/>
</dbReference>
<dbReference type="GO" id="GO:0006898">
    <property type="term" value="P:receptor-mediated endocytosis"/>
    <property type="evidence" value="ECO:0007669"/>
    <property type="project" value="TreeGrafter"/>
</dbReference>
<dbReference type="PANTHER" id="PTHR36983">
    <property type="entry name" value="DNAJ HOMOLOG SUBFAMILY C MEMBER 13"/>
    <property type="match status" value="1"/>
</dbReference>
<feature type="non-terminal residue" evidence="1">
    <location>
        <position position="1"/>
    </location>
</feature>
<evidence type="ECO:0000313" key="1">
    <source>
        <dbReference type="EMBL" id="KAK2171869.1"/>
    </source>
</evidence>
<name>A0AAD9KIJ9_RIDPI</name>
<dbReference type="Proteomes" id="UP001209878">
    <property type="component" value="Unassembled WGS sequence"/>
</dbReference>
<dbReference type="PANTHER" id="PTHR36983:SF2">
    <property type="entry name" value="DNAJ HOMOLOG SUBFAMILY C MEMBER 13"/>
    <property type="match status" value="1"/>
</dbReference>
<dbReference type="InterPro" id="IPR044978">
    <property type="entry name" value="GRV2/DNAJC13"/>
</dbReference>
<dbReference type="AlphaFoldDB" id="A0AAD9KIJ9"/>
<reference evidence="1" key="1">
    <citation type="journal article" date="2023" name="Mol. Biol. Evol.">
        <title>Third-Generation Sequencing Reveals the Adaptive Role of the Epigenome in Three Deep-Sea Polychaetes.</title>
        <authorList>
            <person name="Perez M."/>
            <person name="Aroh O."/>
            <person name="Sun Y."/>
            <person name="Lan Y."/>
            <person name="Juniper S.K."/>
            <person name="Young C.R."/>
            <person name="Angers B."/>
            <person name="Qian P.Y."/>
        </authorList>
    </citation>
    <scope>NUCLEOTIDE SEQUENCE</scope>
    <source>
        <strain evidence="1">R07B-5</strain>
    </source>
</reference>
<evidence type="ECO:0000313" key="2">
    <source>
        <dbReference type="Proteomes" id="UP001209878"/>
    </source>
</evidence>
<protein>
    <submittedName>
        <fullName evidence="1">Uncharacterized protein</fullName>
    </submittedName>
</protein>
<dbReference type="GO" id="GO:0010008">
    <property type="term" value="C:endosome membrane"/>
    <property type="evidence" value="ECO:0007669"/>
    <property type="project" value="TreeGrafter"/>
</dbReference>
<keyword evidence="2" id="KW-1185">Reference proteome</keyword>
<organism evidence="1 2">
    <name type="scientific">Ridgeia piscesae</name>
    <name type="common">Tubeworm</name>
    <dbReference type="NCBI Taxonomy" id="27915"/>
    <lineage>
        <taxon>Eukaryota</taxon>
        <taxon>Metazoa</taxon>
        <taxon>Spiralia</taxon>
        <taxon>Lophotrochozoa</taxon>
        <taxon>Annelida</taxon>
        <taxon>Polychaeta</taxon>
        <taxon>Sedentaria</taxon>
        <taxon>Canalipalpata</taxon>
        <taxon>Sabellida</taxon>
        <taxon>Siboglinidae</taxon>
        <taxon>Ridgeia</taxon>
    </lineage>
</organism>
<accession>A0AAD9KIJ9</accession>
<sequence length="143" mass="16310">CLKILNSNTENPYLLWDNAARAELTEFLADQQQQKMRTGECDPALGGEFVFTVHEKELVIGDIFVRVYNEQPTFTLENPKGFTIDLLEYLGSQAQYFHSLMALQKRDVEATANAHRLRNVEMGLEALRNVIRNNPVMGLEEGH</sequence>